<dbReference type="InterPro" id="IPR036976">
    <property type="entry name" value="RimM_N_sf"/>
</dbReference>
<dbReference type="AlphaFoldDB" id="C6XA89"/>
<dbReference type="Pfam" id="PF24986">
    <property type="entry name" value="PRC_RimM"/>
    <property type="match status" value="1"/>
</dbReference>
<dbReference type="eggNOG" id="COG0806">
    <property type="taxonomic scope" value="Bacteria"/>
</dbReference>
<dbReference type="HOGENOM" id="CLU_077636_1_0_4"/>
<dbReference type="GO" id="GO:0005737">
    <property type="term" value="C:cytoplasm"/>
    <property type="evidence" value="ECO:0007669"/>
    <property type="project" value="UniProtKB-SubCell"/>
</dbReference>
<dbReference type="NCBIfam" id="TIGR02273">
    <property type="entry name" value="16S_RimM"/>
    <property type="match status" value="1"/>
</dbReference>
<dbReference type="STRING" id="582744.Msip34_2393"/>
<dbReference type="InterPro" id="IPR011033">
    <property type="entry name" value="PRC_barrel-like_sf"/>
</dbReference>
<comment type="similarity">
    <text evidence="5">Belongs to the RimM family.</text>
</comment>
<dbReference type="HAMAP" id="MF_00014">
    <property type="entry name" value="Ribosome_mat_RimM"/>
    <property type="match status" value="1"/>
</dbReference>
<dbReference type="PANTHER" id="PTHR33692">
    <property type="entry name" value="RIBOSOME MATURATION FACTOR RIMM"/>
    <property type="match status" value="1"/>
</dbReference>
<dbReference type="SUPFAM" id="SSF50346">
    <property type="entry name" value="PRC-barrel domain"/>
    <property type="match status" value="1"/>
</dbReference>
<dbReference type="Proteomes" id="UP000002743">
    <property type="component" value="Chromosome"/>
</dbReference>
<dbReference type="GO" id="GO:0005840">
    <property type="term" value="C:ribosome"/>
    <property type="evidence" value="ECO:0007669"/>
    <property type="project" value="InterPro"/>
</dbReference>
<dbReference type="GO" id="GO:0043022">
    <property type="term" value="F:ribosome binding"/>
    <property type="evidence" value="ECO:0007669"/>
    <property type="project" value="InterPro"/>
</dbReference>
<name>C6XA89_METGS</name>
<comment type="function">
    <text evidence="5">An accessory protein needed during the final step in the assembly of 30S ribosomal subunit, possibly for assembly of the head region. Essential for efficient processing of 16S rRNA. May be needed both before and after RbfA during the maturation of 16S rRNA. It has affinity for free ribosomal 30S subunits but not for 70S ribosomes.</text>
</comment>
<dbReference type="Gene3D" id="2.30.30.240">
    <property type="entry name" value="PRC-barrel domain"/>
    <property type="match status" value="1"/>
</dbReference>
<keyword evidence="9" id="KW-1185">Reference proteome</keyword>
<proteinExistence type="inferred from homology"/>
<dbReference type="GO" id="GO:0006364">
    <property type="term" value="P:rRNA processing"/>
    <property type="evidence" value="ECO:0007669"/>
    <property type="project" value="UniProtKB-UniRule"/>
</dbReference>
<protein>
    <recommendedName>
        <fullName evidence="5">Ribosome maturation factor RimM</fullName>
    </recommendedName>
</protein>
<reference evidence="9" key="1">
    <citation type="submission" date="2009-07" db="EMBL/GenBank/DDBJ databases">
        <title>Complete sequence of chromosome of Methylovorus sp. SIP3-4.</title>
        <authorList>
            <person name="Lucas S."/>
            <person name="Copeland A."/>
            <person name="Lapidus A."/>
            <person name="Glavina del Rio T."/>
            <person name="Tice H."/>
            <person name="Bruce D."/>
            <person name="Goodwin L."/>
            <person name="Pitluck S."/>
            <person name="Clum A."/>
            <person name="Larimer F."/>
            <person name="Land M."/>
            <person name="Hauser L."/>
            <person name="Kyrpides N."/>
            <person name="Mikhailova N."/>
            <person name="Kayluzhnaya M."/>
            <person name="Chistoserdova L."/>
        </authorList>
    </citation>
    <scope>NUCLEOTIDE SEQUENCE [LARGE SCALE GENOMIC DNA]</scope>
    <source>
        <strain evidence="9">SIP3-4</strain>
    </source>
</reference>
<dbReference type="KEGG" id="mei:Msip34_2393"/>
<evidence type="ECO:0000256" key="5">
    <source>
        <dbReference type="HAMAP-Rule" id="MF_00014"/>
    </source>
</evidence>
<dbReference type="InterPro" id="IPR002676">
    <property type="entry name" value="RimM_N"/>
</dbReference>
<evidence type="ECO:0000259" key="6">
    <source>
        <dbReference type="Pfam" id="PF01782"/>
    </source>
</evidence>
<evidence type="ECO:0000256" key="2">
    <source>
        <dbReference type="ARBA" id="ARBA00022517"/>
    </source>
</evidence>
<gene>
    <name evidence="5" type="primary">rimM</name>
    <name evidence="8" type="ordered locus">Msip34_2393</name>
</gene>
<dbReference type="PANTHER" id="PTHR33692:SF1">
    <property type="entry name" value="RIBOSOME MATURATION FACTOR RIMM"/>
    <property type="match status" value="1"/>
</dbReference>
<dbReference type="InterPro" id="IPR056792">
    <property type="entry name" value="PRC_RimM"/>
</dbReference>
<dbReference type="InterPro" id="IPR011961">
    <property type="entry name" value="RimM"/>
</dbReference>
<keyword evidence="1 5" id="KW-0963">Cytoplasm</keyword>
<evidence type="ECO:0000256" key="4">
    <source>
        <dbReference type="ARBA" id="ARBA00023186"/>
    </source>
</evidence>
<organism evidence="8 9">
    <name type="scientific">Methylovorus glucosotrophus (strain SIP3-4)</name>
    <dbReference type="NCBI Taxonomy" id="582744"/>
    <lineage>
        <taxon>Bacteria</taxon>
        <taxon>Pseudomonadati</taxon>
        <taxon>Pseudomonadota</taxon>
        <taxon>Betaproteobacteria</taxon>
        <taxon>Nitrosomonadales</taxon>
        <taxon>Methylophilaceae</taxon>
        <taxon>Methylovorus</taxon>
    </lineage>
</organism>
<evidence type="ECO:0000256" key="1">
    <source>
        <dbReference type="ARBA" id="ARBA00022490"/>
    </source>
</evidence>
<sequence>MVVMGRVVAPYGIYGWLKIQPDTETIDSLFDYDNWWLGRDPKWQEYPVEAAKVHGKTLLVKLVGIDDRDAAFAAKGKQVSVPREQLPEAEEGEYYWSDLIGLRVSNLQQVDFGTVVDVFETGANDVVVVKDDAGRERLVPFTAEAVPEVNVEAGTMLVDWDPEF</sequence>
<dbReference type="Gene3D" id="2.40.30.60">
    <property type="entry name" value="RimM"/>
    <property type="match status" value="1"/>
</dbReference>
<comment type="subunit">
    <text evidence="5">Binds ribosomal protein uS19.</text>
</comment>
<comment type="subcellular location">
    <subcellularLocation>
        <location evidence="5">Cytoplasm</location>
    </subcellularLocation>
</comment>
<comment type="domain">
    <text evidence="5">The PRC barrel domain binds ribosomal protein uS19.</text>
</comment>
<dbReference type="EMBL" id="CP001674">
    <property type="protein sequence ID" value="ACT51630.1"/>
    <property type="molecule type" value="Genomic_DNA"/>
</dbReference>
<evidence type="ECO:0000313" key="8">
    <source>
        <dbReference type="EMBL" id="ACT51630.1"/>
    </source>
</evidence>
<evidence type="ECO:0000256" key="3">
    <source>
        <dbReference type="ARBA" id="ARBA00022552"/>
    </source>
</evidence>
<dbReference type="Pfam" id="PF01782">
    <property type="entry name" value="RimM"/>
    <property type="match status" value="1"/>
</dbReference>
<feature type="domain" description="RimM N-terminal" evidence="6">
    <location>
        <begin position="3"/>
        <end position="85"/>
    </location>
</feature>
<evidence type="ECO:0000259" key="7">
    <source>
        <dbReference type="Pfam" id="PF24986"/>
    </source>
</evidence>
<keyword evidence="4 5" id="KW-0143">Chaperone</keyword>
<dbReference type="SUPFAM" id="SSF50447">
    <property type="entry name" value="Translation proteins"/>
    <property type="match status" value="1"/>
</dbReference>
<evidence type="ECO:0000313" key="9">
    <source>
        <dbReference type="Proteomes" id="UP000002743"/>
    </source>
</evidence>
<keyword evidence="2 5" id="KW-0690">Ribosome biogenesis</keyword>
<dbReference type="GO" id="GO:0042274">
    <property type="term" value="P:ribosomal small subunit biogenesis"/>
    <property type="evidence" value="ECO:0007669"/>
    <property type="project" value="UniProtKB-UniRule"/>
</dbReference>
<feature type="domain" description="Ribosome maturation factor RimM PRC barrel" evidence="7">
    <location>
        <begin position="96"/>
        <end position="161"/>
    </location>
</feature>
<accession>C6XA89</accession>
<reference evidence="8 9" key="2">
    <citation type="journal article" date="2011" name="J. Bacteriol.">
        <title>Genomes of three methylotrophs from a single niche uncover genetic and metabolic divergence of Methylophilaceae.</title>
        <authorList>
            <person name="Lapidus A."/>
            <person name="Clum A."/>
            <person name="Labutti K."/>
            <person name="Kaluzhnaya M.G."/>
            <person name="Lim S."/>
            <person name="Beck D.A."/>
            <person name="Glavina Del Rio T."/>
            <person name="Nolan M."/>
            <person name="Mavromatis K."/>
            <person name="Huntemann M."/>
            <person name="Lucas S."/>
            <person name="Lidstrom M.E."/>
            <person name="Ivanova N."/>
            <person name="Chistoserdova L."/>
        </authorList>
    </citation>
    <scope>NUCLEOTIDE SEQUENCE [LARGE SCALE GENOMIC DNA]</scope>
    <source>
        <strain evidence="8 9">SIP3-4</strain>
    </source>
</reference>
<keyword evidence="3 5" id="KW-0698">rRNA processing</keyword>
<dbReference type="InterPro" id="IPR009000">
    <property type="entry name" value="Transl_B-barrel_sf"/>
</dbReference>